<name>A0A7K1SW84_9SPHI</name>
<sequence>MTEALNQIRQFYKPQTVQIIFITEAVQPGKRFFYLKNSNVFRAVKEAFSQVFGEFKNDEEFLAFFKENGCYVD</sequence>
<dbReference type="EMBL" id="WPIK01000006">
    <property type="protein sequence ID" value="MVN21553.1"/>
    <property type="molecule type" value="Genomic_DNA"/>
</dbReference>
<proteinExistence type="predicted"/>
<organism evidence="1 2">
    <name type="scientific">Mucilaginibacter arboris</name>
    <dbReference type="NCBI Taxonomy" id="2682090"/>
    <lineage>
        <taxon>Bacteria</taxon>
        <taxon>Pseudomonadati</taxon>
        <taxon>Bacteroidota</taxon>
        <taxon>Sphingobacteriia</taxon>
        <taxon>Sphingobacteriales</taxon>
        <taxon>Sphingobacteriaceae</taxon>
        <taxon>Mucilaginibacter</taxon>
    </lineage>
</organism>
<keyword evidence="2" id="KW-1185">Reference proteome</keyword>
<reference evidence="1 2" key="1">
    <citation type="submission" date="2019-12" db="EMBL/GenBank/DDBJ databases">
        <title>Mucilaginibacter sp. HMF7410 genome sequencing and assembly.</title>
        <authorList>
            <person name="Kang H."/>
            <person name="Cha I."/>
            <person name="Kim H."/>
            <person name="Joh K."/>
        </authorList>
    </citation>
    <scope>NUCLEOTIDE SEQUENCE [LARGE SCALE GENOMIC DNA]</scope>
    <source>
        <strain evidence="1 2">HMF7410</strain>
    </source>
</reference>
<comment type="caution">
    <text evidence="1">The sequence shown here is derived from an EMBL/GenBank/DDBJ whole genome shotgun (WGS) entry which is preliminary data.</text>
</comment>
<dbReference type="Proteomes" id="UP000462014">
    <property type="component" value="Unassembled WGS sequence"/>
</dbReference>
<dbReference type="AlphaFoldDB" id="A0A7K1SW84"/>
<evidence type="ECO:0000313" key="1">
    <source>
        <dbReference type="EMBL" id="MVN21553.1"/>
    </source>
</evidence>
<accession>A0A7K1SW84</accession>
<protein>
    <submittedName>
        <fullName evidence="1">Uncharacterized protein</fullName>
    </submittedName>
</protein>
<evidence type="ECO:0000313" key="2">
    <source>
        <dbReference type="Proteomes" id="UP000462014"/>
    </source>
</evidence>
<dbReference type="RefSeq" id="WP_157565966.1">
    <property type="nucleotide sequence ID" value="NZ_WPIK01000006.1"/>
</dbReference>
<gene>
    <name evidence="1" type="ORF">GO621_08380</name>
</gene>